<protein>
    <recommendedName>
        <fullName evidence="4">Protochlamydia outer membrane protein domain-containing protein</fullName>
    </recommendedName>
</protein>
<evidence type="ECO:0000313" key="2">
    <source>
        <dbReference type="EMBL" id="OGB74562.1"/>
    </source>
</evidence>
<proteinExistence type="predicted"/>
<evidence type="ECO:0000313" key="3">
    <source>
        <dbReference type="Proteomes" id="UP000176651"/>
    </source>
</evidence>
<feature type="signal peptide" evidence="1">
    <location>
        <begin position="1"/>
        <end position="17"/>
    </location>
</feature>
<keyword evidence="1" id="KW-0732">Signal</keyword>
<dbReference type="SUPFAM" id="SSF56935">
    <property type="entry name" value="Porins"/>
    <property type="match status" value="1"/>
</dbReference>
<dbReference type="AlphaFoldDB" id="A0A1F4NUN0"/>
<sequence>MAVVGFSFGSLALSAWAVEPASVETEAAPTSSSDEPSPIQFFGFIHGDAKYPDGGPGATCVDRIRMQWTWQIDDDWSSRLRFDYRDHTESVDLKQGYLAYHGDGWKLAAGRVFIGSVTPTPDQNRFTGYPGLNTGPCETTGLTFDTSWGATDFRLSLVNEDNTFRGRYDDVVVSLATELNSGISLSSLGYLTDTERVWAFDVVVPIGERSHIKYLFGADEKAPKSHGRYLEGSLGLDERWTLNAAYDYGQMGGVAYQVLPISLNYDWGKQGGVPKRVILQWTTDLASHEDVWSLRFQYPLGGGL</sequence>
<feature type="chain" id="PRO_5009512982" description="Protochlamydia outer membrane protein domain-containing protein" evidence="1">
    <location>
        <begin position="18"/>
        <end position="304"/>
    </location>
</feature>
<dbReference type="Proteomes" id="UP000176651">
    <property type="component" value="Unassembled WGS sequence"/>
</dbReference>
<accession>A0A1F4NUN0</accession>
<comment type="caution">
    <text evidence="2">The sequence shown here is derived from an EMBL/GenBank/DDBJ whole genome shotgun (WGS) entry which is preliminary data.</text>
</comment>
<evidence type="ECO:0000256" key="1">
    <source>
        <dbReference type="SAM" id="SignalP"/>
    </source>
</evidence>
<reference evidence="2 3" key="1">
    <citation type="journal article" date="2016" name="Nat. Commun.">
        <title>Thousands of microbial genomes shed light on interconnected biogeochemical processes in an aquifer system.</title>
        <authorList>
            <person name="Anantharaman K."/>
            <person name="Brown C.T."/>
            <person name="Hug L.A."/>
            <person name="Sharon I."/>
            <person name="Castelle C.J."/>
            <person name="Probst A.J."/>
            <person name="Thomas B.C."/>
            <person name="Singh A."/>
            <person name="Wilkins M.J."/>
            <person name="Karaoz U."/>
            <person name="Brodie E.L."/>
            <person name="Williams K.H."/>
            <person name="Hubbard S.S."/>
            <person name="Banfield J.F."/>
        </authorList>
    </citation>
    <scope>NUCLEOTIDE SEQUENCE [LARGE SCALE GENOMIC DNA]</scope>
</reference>
<organism evidence="2 3">
    <name type="scientific">candidate division Kazan bacterium RBG_13_50_9</name>
    <dbReference type="NCBI Taxonomy" id="1798535"/>
    <lineage>
        <taxon>Bacteria</taxon>
        <taxon>Bacteria division Kazan-3B-28</taxon>
    </lineage>
</organism>
<dbReference type="EMBL" id="META01000001">
    <property type="protein sequence ID" value="OGB74562.1"/>
    <property type="molecule type" value="Genomic_DNA"/>
</dbReference>
<gene>
    <name evidence="2" type="ORF">A2V68_03095</name>
</gene>
<name>A0A1F4NUN0_UNCK3</name>
<evidence type="ECO:0008006" key="4">
    <source>
        <dbReference type="Google" id="ProtNLM"/>
    </source>
</evidence>